<feature type="repeat" description="TPR" evidence="3">
    <location>
        <begin position="113"/>
        <end position="146"/>
    </location>
</feature>
<dbReference type="EMBL" id="PYFT01000001">
    <property type="protein sequence ID" value="PSR53576.1"/>
    <property type="molecule type" value="Genomic_DNA"/>
</dbReference>
<dbReference type="InterPro" id="IPR011990">
    <property type="entry name" value="TPR-like_helical_dom_sf"/>
</dbReference>
<organism evidence="6 7">
    <name type="scientific">Adhaeribacter arboris</name>
    <dbReference type="NCBI Taxonomy" id="2072846"/>
    <lineage>
        <taxon>Bacteria</taxon>
        <taxon>Pseudomonadati</taxon>
        <taxon>Bacteroidota</taxon>
        <taxon>Cytophagia</taxon>
        <taxon>Cytophagales</taxon>
        <taxon>Hymenobacteraceae</taxon>
        <taxon>Adhaeribacter</taxon>
    </lineage>
</organism>
<evidence type="ECO:0000256" key="3">
    <source>
        <dbReference type="PROSITE-ProRule" id="PRU00339"/>
    </source>
</evidence>
<keyword evidence="1" id="KW-0677">Repeat</keyword>
<reference evidence="6 7" key="1">
    <citation type="submission" date="2018-03" db="EMBL/GenBank/DDBJ databases">
        <title>Adhaeribacter sp. HMF7605 Genome sequencing and assembly.</title>
        <authorList>
            <person name="Kang H."/>
            <person name="Kang J."/>
            <person name="Cha I."/>
            <person name="Kim H."/>
            <person name="Joh K."/>
        </authorList>
    </citation>
    <scope>NUCLEOTIDE SEQUENCE [LARGE SCALE GENOMIC DNA]</scope>
    <source>
        <strain evidence="6 7">HMF7605</strain>
    </source>
</reference>
<dbReference type="PROSITE" id="PS50005">
    <property type="entry name" value="TPR"/>
    <property type="match status" value="11"/>
</dbReference>
<feature type="domain" description="CHAT" evidence="5">
    <location>
        <begin position="887"/>
        <end position="1238"/>
    </location>
</feature>
<name>A0A2T2YDJ5_9BACT</name>
<feature type="repeat" description="TPR" evidence="3">
    <location>
        <begin position="491"/>
        <end position="524"/>
    </location>
</feature>
<sequence length="1238" mass="141808">MMKSLLLGAIFLLSSFNKIAFARQPQIIVDFRHAQNLYQQALRLQQEGEYHSSLMMFKKASQEYKEHRLWAKKLDCDNEFIQNLILLGRYNEALHKANQTLKESLSRAKGDPTGAYINLGNVYYEKGQYDKALAYFQKVLQYQRTKFGETHPKVASTYINLGKVYFEKAEYAKALGFYQKALFIRHKFFKETHPVIANSYQAFVNIYIAKRESKQALEYQQKALKIQLTALGQTHPDVADSYFNLGDVYYNKGNYEKAFEYHQRAFLIRQSVFGVSHVKVADSYNNLGKILQVKGEYKKALSYLFKSLEIRRTTLGKSHPKVADLYNNLGKTYQAKGDYEKALQFHQKALQCFLSAFGRMHPGVADAYKELGNTYFEKGEYEEALGNYQQTLEIRRTVSGEAHTSVANSYYVIGKVFSAKGEYDKALEYFHKSLQIRLAAHGETQHNVADSYNEIGNIYQVKEEHRRALEYYQKALRIRRIIFGVSHSKVAESYNNLGKVYYSSGDYDKALEYHQMALQNYHKTLGESHPGTAESYNYLGNVYQATGGYKEAAQYHYKALQSYLKTFGKSHPAVADTYNNLGNVYRLTGELKKSLQQYQKAIIANTPTFQDTLIAHNPIVAGHGKPHLTPKDLLFSLRAKAGILERLYSQSNTTEDLILALQTSCSADSLAYKIQQNYTEENDKVAFSADVMELYQQTQSLCLKLYRITKDSHYLDKAFYFAERGKASVLTASLTESKAKAFADIPDSLLKQEQNYRNQIAQFSQRLAKELAKGNKADSSILIHYQNQLFTAHLQQDSLVNEFEKSYPKFYALKYQLKSVTPKQLQDVLDKKTALLEYTLTDNFLQVFIISHKFYKVETVFLDSLFHRRLVAFREGILLKDQDLYQQVAYNLYKTLIPQSLSKSIKSLIIIPAGELTTLPFEALLTKPAEVVKGKRNPYLLNKYNVSYAYSARLLYERLIQPQETPTKKLLAMAPVFTEIQSSNQEVTFQNTLLHQELFVEDERDYDESSIQPPLMNVPLHNSDLVIKENLNAKIDYTKTRLSSIDGQELPPLPGSEQEVIKISKLFQAKGFSSRVLLHQNASENQIKRPELIKFNYIHLATHGFVNKNYPELSGLVLTQNQTNQEDGILYFGEIYNLHLNADLVTLSACETGLGKIVQGEGVINLTRALLYAGAKNIMVSMWKVSDKSTSDLMEYFYQELLSGKDKSTALQLAKRSLIRQGKYDQPFYWAPFILVGK</sequence>
<dbReference type="SUPFAM" id="SSF48452">
    <property type="entry name" value="TPR-like"/>
    <property type="match status" value="3"/>
</dbReference>
<feature type="repeat" description="TPR" evidence="3">
    <location>
        <begin position="365"/>
        <end position="398"/>
    </location>
</feature>
<feature type="repeat" description="TPR" evidence="3">
    <location>
        <begin position="449"/>
        <end position="482"/>
    </location>
</feature>
<feature type="repeat" description="TPR" evidence="3">
    <location>
        <begin position="407"/>
        <end position="440"/>
    </location>
</feature>
<feature type="chain" id="PRO_5015622304" description="CHAT domain-containing protein" evidence="4">
    <location>
        <begin position="23"/>
        <end position="1238"/>
    </location>
</feature>
<evidence type="ECO:0000313" key="6">
    <source>
        <dbReference type="EMBL" id="PSR53576.1"/>
    </source>
</evidence>
<dbReference type="Pfam" id="PF12770">
    <property type="entry name" value="CHAT"/>
    <property type="match status" value="1"/>
</dbReference>
<dbReference type="PROSITE" id="PS50293">
    <property type="entry name" value="TPR_REGION"/>
    <property type="match status" value="8"/>
</dbReference>
<evidence type="ECO:0000256" key="4">
    <source>
        <dbReference type="SAM" id="SignalP"/>
    </source>
</evidence>
<feature type="repeat" description="TPR" evidence="3">
    <location>
        <begin position="281"/>
        <end position="314"/>
    </location>
</feature>
<dbReference type="Pfam" id="PF13424">
    <property type="entry name" value="TPR_12"/>
    <property type="match status" value="5"/>
</dbReference>
<keyword evidence="2 3" id="KW-0802">TPR repeat</keyword>
<dbReference type="RefSeq" id="WP_106928339.1">
    <property type="nucleotide sequence ID" value="NZ_PYFT01000001.1"/>
</dbReference>
<feature type="repeat" description="TPR" evidence="3">
    <location>
        <begin position="323"/>
        <end position="356"/>
    </location>
</feature>
<dbReference type="InterPro" id="IPR024983">
    <property type="entry name" value="CHAT_dom"/>
</dbReference>
<protein>
    <recommendedName>
        <fullName evidence="5">CHAT domain-containing protein</fullName>
    </recommendedName>
</protein>
<comment type="caution">
    <text evidence="6">The sequence shown here is derived from an EMBL/GenBank/DDBJ whole genome shotgun (WGS) entry which is preliminary data.</text>
</comment>
<evidence type="ECO:0000313" key="7">
    <source>
        <dbReference type="Proteomes" id="UP000240357"/>
    </source>
</evidence>
<dbReference type="Proteomes" id="UP000240357">
    <property type="component" value="Unassembled WGS sequence"/>
</dbReference>
<dbReference type="Pfam" id="PF13374">
    <property type="entry name" value="TPR_10"/>
    <property type="match status" value="2"/>
</dbReference>
<feature type="signal peptide" evidence="4">
    <location>
        <begin position="1"/>
        <end position="22"/>
    </location>
</feature>
<dbReference type="InterPro" id="IPR019734">
    <property type="entry name" value="TPR_rpt"/>
</dbReference>
<dbReference type="SUPFAM" id="SSF81901">
    <property type="entry name" value="HCP-like"/>
    <property type="match status" value="1"/>
</dbReference>
<dbReference type="Gene3D" id="1.25.40.10">
    <property type="entry name" value="Tetratricopeptide repeat domain"/>
    <property type="match status" value="4"/>
</dbReference>
<feature type="repeat" description="TPR" evidence="3">
    <location>
        <begin position="155"/>
        <end position="188"/>
    </location>
</feature>
<dbReference type="SMART" id="SM00028">
    <property type="entry name" value="TPR"/>
    <property type="match status" value="13"/>
</dbReference>
<proteinExistence type="predicted"/>
<feature type="repeat" description="TPR" evidence="3">
    <location>
        <begin position="533"/>
        <end position="566"/>
    </location>
</feature>
<dbReference type="InterPro" id="IPR006597">
    <property type="entry name" value="Sel1-like"/>
</dbReference>
<evidence type="ECO:0000256" key="2">
    <source>
        <dbReference type="ARBA" id="ARBA00022803"/>
    </source>
</evidence>
<feature type="repeat" description="TPR" evidence="3">
    <location>
        <begin position="239"/>
        <end position="272"/>
    </location>
</feature>
<evidence type="ECO:0000259" key="5">
    <source>
        <dbReference type="Pfam" id="PF12770"/>
    </source>
</evidence>
<feature type="repeat" description="TPR" evidence="3">
    <location>
        <begin position="575"/>
        <end position="608"/>
    </location>
</feature>
<keyword evidence="7" id="KW-1185">Reference proteome</keyword>
<accession>A0A2T2YDJ5</accession>
<evidence type="ECO:0000256" key="1">
    <source>
        <dbReference type="ARBA" id="ARBA00022737"/>
    </source>
</evidence>
<keyword evidence="4" id="KW-0732">Signal</keyword>
<dbReference type="OrthoDB" id="1489296at2"/>
<dbReference type="SMART" id="SM00671">
    <property type="entry name" value="SEL1"/>
    <property type="match status" value="8"/>
</dbReference>
<dbReference type="AlphaFoldDB" id="A0A2T2YDJ5"/>
<dbReference type="PANTHER" id="PTHR45641:SF1">
    <property type="entry name" value="AAA+ ATPASE DOMAIN-CONTAINING PROTEIN"/>
    <property type="match status" value="1"/>
</dbReference>
<dbReference type="PANTHER" id="PTHR45641">
    <property type="entry name" value="TETRATRICOPEPTIDE REPEAT PROTEIN (AFU_ORTHOLOGUE AFUA_6G03870)"/>
    <property type="match status" value="1"/>
</dbReference>
<gene>
    <name evidence="6" type="ORF">AHMF7605_08565</name>
</gene>